<keyword evidence="9" id="KW-0732">Signal</keyword>
<protein>
    <submittedName>
        <fullName evidence="11">Polyserase-2</fullName>
    </submittedName>
</protein>
<dbReference type="InterPro" id="IPR043504">
    <property type="entry name" value="Peptidase_S1_PA_chymotrypsin"/>
</dbReference>
<dbReference type="GO" id="GO:0006508">
    <property type="term" value="P:proteolysis"/>
    <property type="evidence" value="ECO:0007669"/>
    <property type="project" value="UniProtKB-KW"/>
</dbReference>
<dbReference type="VEuPathDB" id="VectorBase:CPIJ012157"/>
<evidence type="ECO:0000256" key="3">
    <source>
        <dbReference type="ARBA" id="ARBA00022801"/>
    </source>
</evidence>
<keyword evidence="4 7" id="KW-0720">Serine protease</keyword>
<dbReference type="SUPFAM" id="SSF50494">
    <property type="entry name" value="Trypsin-like serine proteases"/>
    <property type="match status" value="1"/>
</dbReference>
<dbReference type="EMBL" id="DS232206">
    <property type="protein sequence ID" value="EDS37463.1"/>
    <property type="molecule type" value="Genomic_DNA"/>
</dbReference>
<sequence>MALLVSSALLCLLSLIDPTLEQNATNVTYVTHITHVVVHQQHQPPLASPPWLNNSTNVTLPMPFDSVSSLPPLATTPPPPSPMEALPPLATTPPPPSPLEAGIPLYKHPHFDAEGKPIWFPRIVGGTPATIGEFPSKVSLQLVTNGAHFCGGTLLTMQHVLTAAHCVTDRRGVPMSVSMIQAMADDLNILPKMGAPTRQVRQARTISVHDKYSPATLANDLALVRVTSDFVKTATLYPTKRASAAPAAGQLCSLAGWGVTAADSTKVSPTLQRVNLEVVSFEHCNAAYQGTLAKGMMCAAAPGRDACQGDSGGALICQNRVAGIVSFGAGCAHPNFPGVYMDVVHHEKWISKSLNGVQGLKVQLGVWIVMVAVLIKTAFSG</sequence>
<dbReference type="PRINTS" id="PR00722">
    <property type="entry name" value="CHYMOTRYPSIN"/>
</dbReference>
<proteinExistence type="inferred from homology"/>
<reference evidence="11" key="1">
    <citation type="submission" date="2007-03" db="EMBL/GenBank/DDBJ databases">
        <title>Annotation of Culex pipiens quinquefasciatus.</title>
        <authorList>
            <consortium name="The Broad Institute Genome Sequencing Platform"/>
            <person name="Atkinson P.W."/>
            <person name="Hemingway J."/>
            <person name="Christensen B.M."/>
            <person name="Higgs S."/>
            <person name="Kodira C."/>
            <person name="Hannick L."/>
            <person name="Megy K."/>
            <person name="O'Leary S."/>
            <person name="Pearson M."/>
            <person name="Haas B.J."/>
            <person name="Mauceli E."/>
            <person name="Wortman J.R."/>
            <person name="Lee N.H."/>
            <person name="Guigo R."/>
            <person name="Stanke M."/>
            <person name="Alvarado L."/>
            <person name="Amedeo P."/>
            <person name="Antoine C.H."/>
            <person name="Arensburger P."/>
            <person name="Bidwell S.L."/>
            <person name="Crawford M."/>
            <person name="Camaro F."/>
            <person name="Devon K."/>
            <person name="Engels R."/>
            <person name="Hammond M."/>
            <person name="Howarth C."/>
            <person name="Koehrsen M."/>
            <person name="Lawson D."/>
            <person name="Montgomery P."/>
            <person name="Nene V."/>
            <person name="Nusbaum C."/>
            <person name="Puiu D."/>
            <person name="Romero-Severson J."/>
            <person name="Severson D.W."/>
            <person name="Shumway M."/>
            <person name="Sisk P."/>
            <person name="Stolte C."/>
            <person name="Zeng Q."/>
            <person name="Eisenstadt E."/>
            <person name="Fraser-Liggett C."/>
            <person name="Strausberg R."/>
            <person name="Galagan J."/>
            <person name="Birren B."/>
            <person name="Collins F.H."/>
        </authorList>
    </citation>
    <scope>NUCLEOTIDE SEQUENCE [LARGE SCALE GENOMIC DNA]</scope>
    <source>
        <strain evidence="11">JHB</strain>
    </source>
</reference>
<evidence type="ECO:0000256" key="2">
    <source>
        <dbReference type="ARBA" id="ARBA00022757"/>
    </source>
</evidence>
<dbReference type="OrthoDB" id="10059102at2759"/>
<evidence type="ECO:0000256" key="4">
    <source>
        <dbReference type="ARBA" id="ARBA00022825"/>
    </source>
</evidence>
<keyword evidence="3 7" id="KW-0378">Hydrolase</keyword>
<dbReference type="MEROPS" id="S01.A16"/>
<evidence type="ECO:0000256" key="9">
    <source>
        <dbReference type="SAM" id="SignalP"/>
    </source>
</evidence>
<evidence type="ECO:0000313" key="11">
    <source>
        <dbReference type="EMBL" id="EDS37463.1"/>
    </source>
</evidence>
<dbReference type="STRING" id="7176.B0WZE9"/>
<dbReference type="GO" id="GO:0007586">
    <property type="term" value="P:digestion"/>
    <property type="evidence" value="ECO:0007669"/>
    <property type="project" value="UniProtKB-KW"/>
</dbReference>
<evidence type="ECO:0000313" key="12">
    <source>
        <dbReference type="EnsemblMetazoa" id="CPIJ012157-PA"/>
    </source>
</evidence>
<dbReference type="KEGG" id="cqu:CpipJ_CPIJ012157"/>
<dbReference type="EnsemblMetazoa" id="CPIJ012157-RA">
    <property type="protein sequence ID" value="CPIJ012157-PA"/>
    <property type="gene ID" value="CPIJ012157"/>
</dbReference>
<reference evidence="12" key="2">
    <citation type="submission" date="2020-05" db="UniProtKB">
        <authorList>
            <consortium name="EnsemblMetazoa"/>
        </authorList>
    </citation>
    <scope>IDENTIFICATION</scope>
    <source>
        <strain evidence="12">JHB</strain>
    </source>
</reference>
<feature type="domain" description="Peptidase S1" evidence="10">
    <location>
        <begin position="123"/>
        <end position="355"/>
    </location>
</feature>
<keyword evidence="1 7" id="KW-0645">Protease</keyword>
<dbReference type="PANTHER" id="PTHR24276:SF96">
    <property type="entry name" value="PEPTIDASE S1 DOMAIN-CONTAINING PROTEIN"/>
    <property type="match status" value="1"/>
</dbReference>
<dbReference type="HOGENOM" id="CLU_006842_20_0_1"/>
<dbReference type="SMART" id="SM00020">
    <property type="entry name" value="Tryp_SPc"/>
    <property type="match status" value="1"/>
</dbReference>
<dbReference type="FunFam" id="2.40.10.10:FF:000034">
    <property type="entry name" value="Eupolytin"/>
    <property type="match status" value="1"/>
</dbReference>
<dbReference type="Pfam" id="PF00089">
    <property type="entry name" value="Trypsin"/>
    <property type="match status" value="1"/>
</dbReference>
<dbReference type="InterPro" id="IPR050430">
    <property type="entry name" value="Peptidase_S1"/>
</dbReference>
<dbReference type="PROSITE" id="PS50240">
    <property type="entry name" value="TRYPSIN_DOM"/>
    <property type="match status" value="1"/>
</dbReference>
<dbReference type="PANTHER" id="PTHR24276">
    <property type="entry name" value="POLYSERASE-RELATED"/>
    <property type="match status" value="1"/>
</dbReference>
<keyword evidence="5" id="KW-1015">Disulfide bond</keyword>
<dbReference type="InterPro" id="IPR018114">
    <property type="entry name" value="TRYPSIN_HIS"/>
</dbReference>
<name>B0WZE9_CULQU</name>
<feature type="region of interest" description="Disordered" evidence="8">
    <location>
        <begin position="69"/>
        <end position="93"/>
    </location>
</feature>
<keyword evidence="2" id="KW-0222">Digestion</keyword>
<evidence type="ECO:0000256" key="5">
    <source>
        <dbReference type="ARBA" id="ARBA00023157"/>
    </source>
</evidence>
<feature type="chain" id="PRO_5011408752" evidence="9">
    <location>
        <begin position="22"/>
        <end position="381"/>
    </location>
</feature>
<dbReference type="VEuPathDB" id="VectorBase:CQUJHB000041"/>
<feature type="signal peptide" evidence="9">
    <location>
        <begin position="1"/>
        <end position="21"/>
    </location>
</feature>
<evidence type="ECO:0000256" key="7">
    <source>
        <dbReference type="RuleBase" id="RU363034"/>
    </source>
</evidence>
<dbReference type="AlphaFoldDB" id="B0WZE9"/>
<evidence type="ECO:0000256" key="6">
    <source>
        <dbReference type="ARBA" id="ARBA00024195"/>
    </source>
</evidence>
<gene>
    <name evidence="12" type="primary">6045393</name>
    <name evidence="11" type="ORF">CpipJ_CPIJ012157</name>
</gene>
<dbReference type="Gene3D" id="2.40.10.10">
    <property type="entry name" value="Trypsin-like serine proteases"/>
    <property type="match status" value="1"/>
</dbReference>
<dbReference type="InterPro" id="IPR001254">
    <property type="entry name" value="Trypsin_dom"/>
</dbReference>
<accession>B0WZE9</accession>
<dbReference type="OMA" id="WFPRIIG"/>
<dbReference type="PROSITE" id="PS00135">
    <property type="entry name" value="TRYPSIN_SER"/>
    <property type="match status" value="1"/>
</dbReference>
<evidence type="ECO:0000313" key="13">
    <source>
        <dbReference type="Proteomes" id="UP000002320"/>
    </source>
</evidence>
<comment type="similarity">
    <text evidence="6">Belongs to the peptidase S1 family. CLIP subfamily.</text>
</comment>
<evidence type="ECO:0000256" key="1">
    <source>
        <dbReference type="ARBA" id="ARBA00022670"/>
    </source>
</evidence>
<evidence type="ECO:0000259" key="10">
    <source>
        <dbReference type="PROSITE" id="PS50240"/>
    </source>
</evidence>
<keyword evidence="13" id="KW-1185">Reference proteome</keyword>
<organism>
    <name type="scientific">Culex quinquefasciatus</name>
    <name type="common">Southern house mosquito</name>
    <name type="synonym">Culex pungens</name>
    <dbReference type="NCBI Taxonomy" id="7176"/>
    <lineage>
        <taxon>Eukaryota</taxon>
        <taxon>Metazoa</taxon>
        <taxon>Ecdysozoa</taxon>
        <taxon>Arthropoda</taxon>
        <taxon>Hexapoda</taxon>
        <taxon>Insecta</taxon>
        <taxon>Pterygota</taxon>
        <taxon>Neoptera</taxon>
        <taxon>Endopterygota</taxon>
        <taxon>Diptera</taxon>
        <taxon>Nematocera</taxon>
        <taxon>Culicoidea</taxon>
        <taxon>Culicidae</taxon>
        <taxon>Culicinae</taxon>
        <taxon>Culicini</taxon>
        <taxon>Culex</taxon>
        <taxon>Culex</taxon>
    </lineage>
</organism>
<dbReference type="CDD" id="cd00190">
    <property type="entry name" value="Tryp_SPc"/>
    <property type="match status" value="1"/>
</dbReference>
<dbReference type="eggNOG" id="KOG3627">
    <property type="taxonomic scope" value="Eukaryota"/>
</dbReference>
<dbReference type="Proteomes" id="UP000002320">
    <property type="component" value="Unassembled WGS sequence"/>
</dbReference>
<dbReference type="GO" id="GO:0004252">
    <property type="term" value="F:serine-type endopeptidase activity"/>
    <property type="evidence" value="ECO:0007669"/>
    <property type="project" value="InterPro"/>
</dbReference>
<dbReference type="InterPro" id="IPR033116">
    <property type="entry name" value="TRYPSIN_SER"/>
</dbReference>
<evidence type="ECO:0000256" key="8">
    <source>
        <dbReference type="SAM" id="MobiDB-lite"/>
    </source>
</evidence>
<dbReference type="InterPro" id="IPR001314">
    <property type="entry name" value="Peptidase_S1A"/>
</dbReference>
<dbReference type="InterPro" id="IPR009003">
    <property type="entry name" value="Peptidase_S1_PA"/>
</dbReference>
<dbReference type="InParanoid" id="B0WZE9"/>
<dbReference type="PROSITE" id="PS00134">
    <property type="entry name" value="TRYPSIN_HIS"/>
    <property type="match status" value="1"/>
</dbReference>